<dbReference type="Pfam" id="PF01822">
    <property type="entry name" value="WSC"/>
    <property type="match status" value="3"/>
</dbReference>
<organism evidence="7 8">
    <name type="scientific">Kwoniella shandongensis</name>
    <dbReference type="NCBI Taxonomy" id="1734106"/>
    <lineage>
        <taxon>Eukaryota</taxon>
        <taxon>Fungi</taxon>
        <taxon>Dikarya</taxon>
        <taxon>Basidiomycota</taxon>
        <taxon>Agaricomycotina</taxon>
        <taxon>Tremellomycetes</taxon>
        <taxon>Tremellales</taxon>
        <taxon>Cryptococcaceae</taxon>
        <taxon>Kwoniella</taxon>
    </lineage>
</organism>
<evidence type="ECO:0000256" key="2">
    <source>
        <dbReference type="ARBA" id="ARBA00022692"/>
    </source>
</evidence>
<gene>
    <name evidence="7" type="ORF">CI109_105504</name>
</gene>
<dbReference type="RefSeq" id="XP_031862260.1">
    <property type="nucleotide sequence ID" value="XM_032003402.1"/>
</dbReference>
<sequence>MSRTTFTLFSLLTSLIVVSADIGSYLGAAAIISGANSQTVSASNRWDCQYAVQALNNPGLTYSYWNQNGGKCIASSAGPRASDLINSFEQDANYYVVNTAGVPTWTACEEGIYSYTPAKTATVVRPEECLAFCSSYPGISNIATATDNYHCACYSQQIYGYNGRSCKLDNIFIFHNTPAELASGFQATGACIAEGSTGRALTGPHTSSSSMTPATCTNFCSSQGYAIAGVEYGSECWCGNVLSSGASLSKTSTRCNVKCSGASDLTCGGPASLNLYANSNAVSQLSSDWTTKPVVLPEGWSAASSPCVQEGTTGRALASARTSGKEMTVGKCLAFCGNAGWQWAGLEYSSECYCGDYLANGASLSSTSDRCTMTCSGDSSTTCGGSNALQLYNNPSLALSKTVKRPYNLSGCIKEVAGRALNATSINTSDLTIDSCLNFCGSQGYTYAGMEYGAECYCGNELVNGSGEDQLSTQCKTPCAGDATQNCGGPNAISLWVKPRQK</sequence>
<name>A0A5M6C6C2_9TREE</name>
<evidence type="ECO:0000256" key="6">
    <source>
        <dbReference type="ARBA" id="ARBA00023180"/>
    </source>
</evidence>
<dbReference type="GO" id="GO:0005886">
    <property type="term" value="C:plasma membrane"/>
    <property type="evidence" value="ECO:0007669"/>
    <property type="project" value="TreeGrafter"/>
</dbReference>
<evidence type="ECO:0000256" key="3">
    <source>
        <dbReference type="ARBA" id="ARBA00022729"/>
    </source>
</evidence>
<proteinExistence type="predicted"/>
<dbReference type="GeneID" id="43587525"/>
<keyword evidence="3" id="KW-0732">Signal</keyword>
<protein>
    <submittedName>
        <fullName evidence="7">Uncharacterized protein</fullName>
    </submittedName>
</protein>
<dbReference type="InterPro" id="IPR002889">
    <property type="entry name" value="WSC_carb-bd"/>
</dbReference>
<reference evidence="7" key="1">
    <citation type="submission" date="2017-08" db="EMBL/GenBank/DDBJ databases">
        <authorList>
            <person name="Cuomo C."/>
            <person name="Billmyre B."/>
            <person name="Heitman J."/>
        </authorList>
    </citation>
    <scope>NUCLEOTIDE SEQUENCE</scope>
    <source>
        <strain evidence="7">CBS 12478</strain>
    </source>
</reference>
<evidence type="ECO:0000256" key="4">
    <source>
        <dbReference type="ARBA" id="ARBA00022989"/>
    </source>
</evidence>
<keyword evidence="5" id="KW-0472">Membrane</keyword>
<dbReference type="SMART" id="SM00321">
    <property type="entry name" value="WSC"/>
    <property type="match status" value="3"/>
</dbReference>
<dbReference type="KEGG" id="ksn:43587525"/>
<keyword evidence="6" id="KW-0325">Glycoprotein</keyword>
<dbReference type="PANTHER" id="PTHR24269">
    <property type="entry name" value="KREMEN PROTEIN"/>
    <property type="match status" value="1"/>
</dbReference>
<dbReference type="EMBL" id="CP144060">
    <property type="protein sequence ID" value="WWD21023.1"/>
    <property type="molecule type" value="Genomic_DNA"/>
</dbReference>
<dbReference type="Proteomes" id="UP000322225">
    <property type="component" value="Chromosome 10"/>
</dbReference>
<dbReference type="OrthoDB" id="5985073at2759"/>
<evidence type="ECO:0000313" key="7">
    <source>
        <dbReference type="EMBL" id="WWD21023.1"/>
    </source>
</evidence>
<reference evidence="7" key="2">
    <citation type="submission" date="2024-01" db="EMBL/GenBank/DDBJ databases">
        <title>Comparative genomics of Cryptococcus and Kwoniella reveals pathogenesis evolution and contrasting modes of karyotype evolution via chromosome fusion or intercentromeric recombination.</title>
        <authorList>
            <person name="Coelho M.A."/>
            <person name="David-Palma M."/>
            <person name="Shea T."/>
            <person name="Bowers K."/>
            <person name="McGinley-Smith S."/>
            <person name="Mohammad A.W."/>
            <person name="Gnirke A."/>
            <person name="Yurkov A.M."/>
            <person name="Nowrousian M."/>
            <person name="Sun S."/>
            <person name="Cuomo C.A."/>
            <person name="Heitman J."/>
        </authorList>
    </citation>
    <scope>NUCLEOTIDE SEQUENCE</scope>
    <source>
        <strain evidence="7">CBS 12478</strain>
    </source>
</reference>
<dbReference type="AlphaFoldDB" id="A0A5M6C6C2"/>
<dbReference type="PANTHER" id="PTHR24269:SF16">
    <property type="entry name" value="PROTEIN SLG1"/>
    <property type="match status" value="1"/>
</dbReference>
<keyword evidence="8" id="KW-1185">Reference proteome</keyword>
<dbReference type="InterPro" id="IPR051836">
    <property type="entry name" value="Kremen_rcpt"/>
</dbReference>
<accession>A0A5M6C6C2</accession>
<keyword evidence="2" id="KW-0812">Transmembrane</keyword>
<comment type="subcellular location">
    <subcellularLocation>
        <location evidence="1">Membrane</location>
        <topology evidence="1">Single-pass membrane protein</topology>
    </subcellularLocation>
</comment>
<dbReference type="PROSITE" id="PS51212">
    <property type="entry name" value="WSC"/>
    <property type="match status" value="3"/>
</dbReference>
<evidence type="ECO:0000313" key="8">
    <source>
        <dbReference type="Proteomes" id="UP000322225"/>
    </source>
</evidence>
<evidence type="ECO:0000256" key="5">
    <source>
        <dbReference type="ARBA" id="ARBA00023136"/>
    </source>
</evidence>
<keyword evidence="4" id="KW-1133">Transmembrane helix</keyword>
<evidence type="ECO:0000256" key="1">
    <source>
        <dbReference type="ARBA" id="ARBA00004167"/>
    </source>
</evidence>